<dbReference type="Pfam" id="PF13527">
    <property type="entry name" value="Acetyltransf_9"/>
    <property type="match status" value="1"/>
</dbReference>
<dbReference type="InterPro" id="IPR036527">
    <property type="entry name" value="SCP2_sterol-bd_dom_sf"/>
</dbReference>
<comment type="subunit">
    <text evidence="3">Homohexamer; trimer of dimers.</text>
</comment>
<keyword evidence="7" id="KW-1185">Reference proteome</keyword>
<feature type="binding site" evidence="3">
    <location>
        <begin position="118"/>
        <end position="123"/>
    </location>
    <ligand>
        <name>acetyl-CoA</name>
        <dbReference type="ChEBI" id="CHEBI:57288"/>
    </ligand>
</feature>
<dbReference type="SUPFAM" id="SSF55718">
    <property type="entry name" value="SCP-like"/>
    <property type="match status" value="1"/>
</dbReference>
<dbReference type="PANTHER" id="PTHR37817">
    <property type="entry name" value="N-ACETYLTRANSFERASE EIS"/>
    <property type="match status" value="1"/>
</dbReference>
<proteinExistence type="inferred from homology"/>
<keyword evidence="2 3" id="KW-0012">Acyltransferase</keyword>
<dbReference type="InterPro" id="IPR022902">
    <property type="entry name" value="NAcTrfase_Eis"/>
</dbReference>
<accession>A0A5J6L2B6</accession>
<dbReference type="InterPro" id="IPR016181">
    <property type="entry name" value="Acyl_CoA_acyltransferase"/>
</dbReference>
<evidence type="ECO:0000256" key="1">
    <source>
        <dbReference type="ARBA" id="ARBA00022679"/>
    </source>
</evidence>
<dbReference type="SUPFAM" id="SSF55729">
    <property type="entry name" value="Acyl-CoA N-acyltransferases (Nat)"/>
    <property type="match status" value="1"/>
</dbReference>
<reference evidence="7" key="1">
    <citation type="submission" date="2019-09" db="EMBL/GenBank/DDBJ databases">
        <title>Mumia zhuanghuii sp. nov. isolated from the intestinal contents of plateau pika (Ochotona curzoniae) in the Qinghai-Tibet plateau of China.</title>
        <authorList>
            <person name="Tian Z."/>
        </authorList>
    </citation>
    <scope>NUCLEOTIDE SEQUENCE [LARGE SCALE GENOMIC DNA]</scope>
    <source>
        <strain evidence="7">L-031</strain>
    </source>
</reference>
<feature type="binding site" evidence="3">
    <location>
        <begin position="110"/>
        <end position="112"/>
    </location>
    <ligand>
        <name>acetyl-CoA</name>
        <dbReference type="ChEBI" id="CHEBI:57288"/>
    </ligand>
</feature>
<feature type="active site" description="Proton acceptor; via carboxylate" evidence="3">
    <location>
        <position position="432"/>
    </location>
</feature>
<sequence length="432" mass="46562">MADVDAHSLPLDPASADALAAEHLEYALVDNDGAGFDAFLSAVTRGFLDGEPTSEQVEDSRTSLRPRRLTGVFDRGAIHRDVPVGTVDSWVSELTSEPGRTVPMWAISGVTVAPTHRRRGIARAMLTGELRTAAAAGFALAGLTVSEATIYGRWGFGPAVFTSDLSVDTRRVQWSGRRPQGRLDFLHQDELPDRLAALHERTRRLRPGEAAGWPGLWRRMSGLRPGEDDGRKVRAVAYRRADEPDGIMVYSVAEKGDDGSRQELTIRALFAADDDAYAALWRFAIEHDLVGTVVASLQPADSALRWMLTDHRAVRETRTDHHWLRILDVPAALAIRSYAAPLDLALRVEDPLGFAEGTWRVTIDGDGTASAMPSDEAPDVTLDASALASILLGGVRPDALATAGAIHGDAAGVAALTRAFAPAVTPVLSIWY</sequence>
<evidence type="ECO:0000313" key="6">
    <source>
        <dbReference type="EMBL" id="QEW02522.1"/>
    </source>
</evidence>
<dbReference type="InterPro" id="IPR041380">
    <property type="entry name" value="Acetyltransf_17"/>
</dbReference>
<organism evidence="6 7">
    <name type="scientific">Microbacterium lushaniae</name>
    <dbReference type="NCBI Taxonomy" id="2614639"/>
    <lineage>
        <taxon>Bacteria</taxon>
        <taxon>Bacillati</taxon>
        <taxon>Actinomycetota</taxon>
        <taxon>Actinomycetes</taxon>
        <taxon>Micrococcales</taxon>
        <taxon>Microbacteriaceae</taxon>
        <taxon>Microbacterium</taxon>
    </lineage>
</organism>
<feature type="active site" description="Proton donor" evidence="3">
    <location>
        <position position="151"/>
    </location>
</feature>
<dbReference type="Proteomes" id="UP000325516">
    <property type="component" value="Chromosome"/>
</dbReference>
<gene>
    <name evidence="6" type="ORF">F6J85_04985</name>
</gene>
<dbReference type="Gene3D" id="3.40.630.30">
    <property type="match status" value="2"/>
</dbReference>
<dbReference type="InterPro" id="IPR025559">
    <property type="entry name" value="Eis_dom"/>
</dbReference>
<name>A0A5J6L2B6_9MICO</name>
<evidence type="ECO:0000313" key="7">
    <source>
        <dbReference type="Proteomes" id="UP000325516"/>
    </source>
</evidence>
<evidence type="ECO:0000256" key="2">
    <source>
        <dbReference type="ARBA" id="ARBA00023315"/>
    </source>
</evidence>
<evidence type="ECO:0000256" key="3">
    <source>
        <dbReference type="HAMAP-Rule" id="MF_01812"/>
    </source>
</evidence>
<dbReference type="GO" id="GO:0034069">
    <property type="term" value="F:aminoglycoside N-acetyltransferase activity"/>
    <property type="evidence" value="ECO:0007669"/>
    <property type="project" value="TreeGrafter"/>
</dbReference>
<dbReference type="InterPro" id="IPR051554">
    <property type="entry name" value="Acetyltransferase_Eis"/>
</dbReference>
<dbReference type="KEGG" id="mlz:F6J85_04985"/>
<dbReference type="HAMAP" id="MF_01812">
    <property type="entry name" value="Eis"/>
    <property type="match status" value="1"/>
</dbReference>
<keyword evidence="1 3" id="KW-0808">Transferase</keyword>
<evidence type="ECO:0000259" key="4">
    <source>
        <dbReference type="Pfam" id="PF13530"/>
    </source>
</evidence>
<dbReference type="Pfam" id="PF13530">
    <property type="entry name" value="SCP2_2"/>
    <property type="match status" value="1"/>
</dbReference>
<dbReference type="EMBL" id="CP044232">
    <property type="protein sequence ID" value="QEW02522.1"/>
    <property type="molecule type" value="Genomic_DNA"/>
</dbReference>
<dbReference type="RefSeq" id="WP_150924091.1">
    <property type="nucleotide sequence ID" value="NZ_CP044232.1"/>
</dbReference>
<feature type="domain" description="Eis-like acetyltransferase" evidence="5">
    <location>
        <begin position="215"/>
        <end position="326"/>
    </location>
</feature>
<protein>
    <submittedName>
        <fullName evidence="6">GNAT family N-acetyltransferase</fullName>
    </submittedName>
</protein>
<feature type="domain" description="Enhanced intracellular survival protein" evidence="4">
    <location>
        <begin position="329"/>
        <end position="428"/>
    </location>
</feature>
<dbReference type="Pfam" id="PF17668">
    <property type="entry name" value="Acetyltransf_17"/>
    <property type="match status" value="1"/>
</dbReference>
<dbReference type="Gene3D" id="3.30.1050.10">
    <property type="entry name" value="SCP2 sterol-binding domain"/>
    <property type="match status" value="1"/>
</dbReference>
<dbReference type="GO" id="GO:0030649">
    <property type="term" value="P:aminoglycoside antibiotic catabolic process"/>
    <property type="evidence" value="ECO:0007669"/>
    <property type="project" value="TreeGrafter"/>
</dbReference>
<dbReference type="AlphaFoldDB" id="A0A5J6L2B6"/>
<dbReference type="PANTHER" id="PTHR37817:SF1">
    <property type="entry name" value="N-ACETYLTRANSFERASE EIS"/>
    <property type="match status" value="1"/>
</dbReference>
<evidence type="ECO:0000259" key="5">
    <source>
        <dbReference type="Pfam" id="PF17668"/>
    </source>
</evidence>
<comment type="similarity">
    <text evidence="3">Belongs to the acetyltransferase Eis family.</text>
</comment>
<feature type="binding site" evidence="3">
    <location>
        <begin position="146"/>
        <end position="147"/>
    </location>
    <ligand>
        <name>acetyl-CoA</name>
        <dbReference type="ChEBI" id="CHEBI:57288"/>
    </ligand>
</feature>